<evidence type="ECO:0000256" key="19">
    <source>
        <dbReference type="SAM" id="MobiDB-lite"/>
    </source>
</evidence>
<evidence type="ECO:0000256" key="16">
    <source>
        <dbReference type="ARBA" id="ARBA00047388"/>
    </source>
</evidence>
<dbReference type="HAMAP" id="MF_00399">
    <property type="entry name" value="DbsD"/>
    <property type="match status" value="1"/>
</dbReference>
<dbReference type="SUPFAM" id="SSF52833">
    <property type="entry name" value="Thioredoxin-like"/>
    <property type="match status" value="1"/>
</dbReference>
<evidence type="ECO:0000313" key="22">
    <source>
        <dbReference type="Proteomes" id="UP001368500"/>
    </source>
</evidence>
<feature type="transmembrane region" description="Helical" evidence="18">
    <location>
        <begin position="408"/>
        <end position="431"/>
    </location>
</feature>
<comment type="function">
    <text evidence="18">Required to facilitate the formation of correct disulfide bonds in some periplasmic proteins and for the assembly of the periplasmic c-type cytochromes. Acts by transferring electrons from cytoplasmic thioredoxin to the periplasm. This transfer involves a cascade of disulfide bond formation and reduction steps.</text>
</comment>
<evidence type="ECO:0000256" key="8">
    <source>
        <dbReference type="ARBA" id="ARBA00022748"/>
    </source>
</evidence>
<dbReference type="InterPro" id="IPR036929">
    <property type="entry name" value="DsbDN_sf"/>
</dbReference>
<comment type="catalytic activity">
    <reaction evidence="16 18">
        <text>[protein]-dithiol + NAD(+) = [protein]-disulfide + NADH + H(+)</text>
        <dbReference type="Rhea" id="RHEA:18749"/>
        <dbReference type="Rhea" id="RHEA-COMP:10593"/>
        <dbReference type="Rhea" id="RHEA-COMP:10594"/>
        <dbReference type="ChEBI" id="CHEBI:15378"/>
        <dbReference type="ChEBI" id="CHEBI:29950"/>
        <dbReference type="ChEBI" id="CHEBI:50058"/>
        <dbReference type="ChEBI" id="CHEBI:57540"/>
        <dbReference type="ChEBI" id="CHEBI:57945"/>
        <dbReference type="EC" id="1.8.1.8"/>
    </reaction>
</comment>
<dbReference type="PANTHER" id="PTHR32234">
    <property type="entry name" value="THIOL:DISULFIDE INTERCHANGE PROTEIN DSBD"/>
    <property type="match status" value="1"/>
</dbReference>
<feature type="transmembrane region" description="Helical" evidence="18">
    <location>
        <begin position="367"/>
        <end position="396"/>
    </location>
</feature>
<feature type="region of interest" description="Disordered" evidence="19">
    <location>
        <begin position="673"/>
        <end position="693"/>
    </location>
</feature>
<accession>A0ABU9B9R4</accession>
<evidence type="ECO:0000256" key="6">
    <source>
        <dbReference type="ARBA" id="ARBA00022692"/>
    </source>
</evidence>
<feature type="disulfide bond" description="Redox-active" evidence="18">
    <location>
        <begin position="583"/>
        <end position="586"/>
    </location>
</feature>
<comment type="similarity">
    <text evidence="2 18">Belongs to the thioredoxin family. DsbD subfamily.</text>
</comment>
<feature type="transmembrane region" description="Helical" evidence="18">
    <location>
        <begin position="324"/>
        <end position="346"/>
    </location>
</feature>
<feature type="transmembrane region" description="Helical" evidence="18">
    <location>
        <begin position="246"/>
        <end position="276"/>
    </location>
</feature>
<evidence type="ECO:0000256" key="9">
    <source>
        <dbReference type="ARBA" id="ARBA00022982"/>
    </source>
</evidence>
<dbReference type="CDD" id="cd02953">
    <property type="entry name" value="DsbDgamma"/>
    <property type="match status" value="1"/>
</dbReference>
<evidence type="ECO:0000259" key="20">
    <source>
        <dbReference type="PROSITE" id="PS51352"/>
    </source>
</evidence>
<dbReference type="PROSITE" id="PS51352">
    <property type="entry name" value="THIOREDOXIN_2"/>
    <property type="match status" value="1"/>
</dbReference>
<keyword evidence="5 18" id="KW-0997">Cell inner membrane</keyword>
<keyword evidence="7 18" id="KW-0732">Signal</keyword>
<feature type="compositionally biased region" description="Low complexity" evidence="19">
    <location>
        <begin position="191"/>
        <end position="229"/>
    </location>
</feature>
<name>A0ABU9B9R4_9BURK</name>
<evidence type="ECO:0000256" key="14">
    <source>
        <dbReference type="ARBA" id="ARBA00023157"/>
    </source>
</evidence>
<comment type="subcellular location">
    <subcellularLocation>
        <location evidence="1 18">Cell inner membrane</location>
        <topology evidence="1 18">Multi-pass membrane protein</topology>
    </subcellularLocation>
</comment>
<dbReference type="SUPFAM" id="SSF74863">
    <property type="entry name" value="Thiol:disulfide interchange protein DsbD, N-terminal domain (DsbD-alpha)"/>
    <property type="match status" value="1"/>
</dbReference>
<dbReference type="InterPro" id="IPR028250">
    <property type="entry name" value="DsbDN"/>
</dbReference>
<dbReference type="EMBL" id="JBBUTF010000009">
    <property type="protein sequence ID" value="MEK8026637.1"/>
    <property type="molecule type" value="Genomic_DNA"/>
</dbReference>
<keyword evidence="3 18" id="KW-0813">Transport</keyword>
<feature type="domain" description="Thioredoxin" evidence="20">
    <location>
        <begin position="516"/>
        <end position="667"/>
    </location>
</feature>
<evidence type="ECO:0000256" key="3">
    <source>
        <dbReference type="ARBA" id="ARBA00022448"/>
    </source>
</evidence>
<evidence type="ECO:0000256" key="12">
    <source>
        <dbReference type="ARBA" id="ARBA00023027"/>
    </source>
</evidence>
<evidence type="ECO:0000256" key="5">
    <source>
        <dbReference type="ARBA" id="ARBA00022519"/>
    </source>
</evidence>
<evidence type="ECO:0000256" key="11">
    <source>
        <dbReference type="ARBA" id="ARBA00023002"/>
    </source>
</evidence>
<evidence type="ECO:0000256" key="17">
    <source>
        <dbReference type="ARBA" id="ARBA00047804"/>
    </source>
</evidence>
<proteinExistence type="inferred from homology"/>
<evidence type="ECO:0000256" key="10">
    <source>
        <dbReference type="ARBA" id="ARBA00022989"/>
    </source>
</evidence>
<protein>
    <recommendedName>
        <fullName evidence="18">Thiol:disulfide interchange protein DsbD</fullName>
        <ecNumber evidence="18">1.8.1.8</ecNumber>
    </recommendedName>
    <alternativeName>
        <fullName evidence="18">Protein-disulfide reductase</fullName>
        <shortName evidence="18">Disulfide reductase</shortName>
    </alternativeName>
</protein>
<dbReference type="Pfam" id="PF02683">
    <property type="entry name" value="DsbD_TM"/>
    <property type="match status" value="1"/>
</dbReference>
<evidence type="ECO:0000256" key="15">
    <source>
        <dbReference type="ARBA" id="ARBA00023284"/>
    </source>
</evidence>
<comment type="caution">
    <text evidence="21">The sequence shown here is derived from an EMBL/GenBank/DDBJ whole genome shotgun (WGS) entry which is preliminary data.</text>
</comment>
<dbReference type="InterPro" id="IPR017937">
    <property type="entry name" value="Thioredoxin_CS"/>
</dbReference>
<evidence type="ECO:0000256" key="7">
    <source>
        <dbReference type="ARBA" id="ARBA00022729"/>
    </source>
</evidence>
<dbReference type="EC" id="1.8.1.8" evidence="18"/>
<dbReference type="InterPro" id="IPR036249">
    <property type="entry name" value="Thioredoxin-like_sf"/>
</dbReference>
<dbReference type="InterPro" id="IPR035671">
    <property type="entry name" value="DsbD_gamma"/>
</dbReference>
<sequence length="693" mass="70638" precursor="true">MIPTRTFLPSLLQATLAALLIGAAALPAQAAGGTAGARTAAPASADDLLEADQAFRPSTRRIGERELELQWDVAPGYYLYQAKLKFHAPEGVTLQAPRFEPALQKDDPNFGRVAVYRERMRVRVRWEGMARTADAVLRVTAQGCADLGLCYPPMTYATPLDLPIQAATADFRDAGPAGHGGATPVAAPRDTGAPASPGTAAATGRTSTATAATATTATTAATTTAPAPTDESGRVARLLSGGSVPLVLASFLGFGLLLAFTPCVFPMIPILSGIIVGGGPGITRRRGFTLSLAYVLGMAITYTAAGVAAGLSGSLLSAALQNPWVLGSFALVFVALSLSMFGFYDLQLPAALQSRLGDAANRQGGSLGSVALMGALSALIVGPCVAAPLAGALLYIAQTGDAVLGGAALFMMAMGMGAPLLLLGLAAGSLLPRAGAWMDGVKQVFGVMLLGVAMWLLQSVLPDWALMAGWGALLLGSGVALHALDPLPAGSGGLRRCGKALGVALTLAGAAQFIGLLAGGQDPLQPLATLRGGAGAGSGNGGASAATASTGPRFERVRTLAELQQRVAAADRPVLLDYYADWCVSCKEMEHLTFSDPGVRQRMDALLLLQVDVTANNDDDKALLKRHGLFGPPGILLLQPGSGQELGRVVGFQKAAPFAAALDAALGTTVASLTSEGMPRSPSLDAGSGQTRQ</sequence>
<comment type="catalytic activity">
    <reaction evidence="17 18">
        <text>[protein]-dithiol + NADP(+) = [protein]-disulfide + NADPH + H(+)</text>
        <dbReference type="Rhea" id="RHEA:18753"/>
        <dbReference type="Rhea" id="RHEA-COMP:10593"/>
        <dbReference type="Rhea" id="RHEA-COMP:10594"/>
        <dbReference type="ChEBI" id="CHEBI:15378"/>
        <dbReference type="ChEBI" id="CHEBI:29950"/>
        <dbReference type="ChEBI" id="CHEBI:50058"/>
        <dbReference type="ChEBI" id="CHEBI:57783"/>
        <dbReference type="ChEBI" id="CHEBI:58349"/>
        <dbReference type="EC" id="1.8.1.8"/>
    </reaction>
</comment>
<dbReference type="RefSeq" id="WP_341374422.1">
    <property type="nucleotide sequence ID" value="NZ_JBBUTF010000009.1"/>
</dbReference>
<evidence type="ECO:0000256" key="4">
    <source>
        <dbReference type="ARBA" id="ARBA00022475"/>
    </source>
</evidence>
<dbReference type="InterPro" id="IPR022910">
    <property type="entry name" value="Thiol_diS_interchange_DbsD"/>
</dbReference>
<evidence type="ECO:0000256" key="2">
    <source>
        <dbReference type="ARBA" id="ARBA00007241"/>
    </source>
</evidence>
<feature type="region of interest" description="Disordered" evidence="19">
    <location>
        <begin position="173"/>
        <end position="231"/>
    </location>
</feature>
<dbReference type="Gene3D" id="3.40.30.10">
    <property type="entry name" value="Glutaredoxin"/>
    <property type="match status" value="1"/>
</dbReference>
<keyword evidence="11 18" id="KW-0560">Oxidoreductase</keyword>
<keyword evidence="22" id="KW-1185">Reference proteome</keyword>
<keyword evidence="12 18" id="KW-0520">NAD</keyword>
<dbReference type="Gene3D" id="2.60.40.1250">
    <property type="entry name" value="Thiol:disulfide interchange protein DsbD, N-terminal domain"/>
    <property type="match status" value="1"/>
</dbReference>
<keyword evidence="14 18" id="KW-1015">Disulfide bond</keyword>
<dbReference type="InterPro" id="IPR003834">
    <property type="entry name" value="Cyt_c_assmbl_TM_dom"/>
</dbReference>
<keyword evidence="8 18" id="KW-0201">Cytochrome c-type biogenesis</keyword>
<feature type="transmembrane region" description="Helical" evidence="18">
    <location>
        <begin position="288"/>
        <end position="312"/>
    </location>
</feature>
<feature type="transmembrane region" description="Helical" evidence="18">
    <location>
        <begin position="443"/>
        <end position="461"/>
    </location>
</feature>
<reference evidence="21 22" key="1">
    <citation type="submission" date="2024-04" db="EMBL/GenBank/DDBJ databases">
        <title>Novel species of the genus Ideonella isolated from streams.</title>
        <authorList>
            <person name="Lu H."/>
        </authorList>
    </citation>
    <scope>NUCLEOTIDE SEQUENCE [LARGE SCALE GENOMIC DNA]</scope>
    <source>
        <strain evidence="21 22">BYS139W</strain>
    </source>
</reference>
<dbReference type="Pfam" id="PF13899">
    <property type="entry name" value="Thioredoxin_7"/>
    <property type="match status" value="1"/>
</dbReference>
<keyword evidence="6 18" id="KW-0812">Transmembrane</keyword>
<organism evidence="21 22">
    <name type="scientific">Pseudaquabacterium rugosum</name>
    <dbReference type="NCBI Taxonomy" id="2984194"/>
    <lineage>
        <taxon>Bacteria</taxon>
        <taxon>Pseudomonadati</taxon>
        <taxon>Pseudomonadota</taxon>
        <taxon>Betaproteobacteria</taxon>
        <taxon>Burkholderiales</taxon>
        <taxon>Sphaerotilaceae</taxon>
        <taxon>Pseudaquabacterium</taxon>
    </lineage>
</organism>
<keyword evidence="9 18" id="KW-0249">Electron transport</keyword>
<keyword evidence="15 18" id="KW-0676">Redox-active center</keyword>
<dbReference type="GO" id="GO:0047134">
    <property type="term" value="F:protein-disulfide reductase [NAD(P)H] activity"/>
    <property type="evidence" value="ECO:0007669"/>
    <property type="project" value="UniProtKB-EC"/>
</dbReference>
<evidence type="ECO:0000313" key="21">
    <source>
        <dbReference type="EMBL" id="MEK8026637.1"/>
    </source>
</evidence>
<evidence type="ECO:0000256" key="1">
    <source>
        <dbReference type="ARBA" id="ARBA00004429"/>
    </source>
</evidence>
<keyword evidence="13 18" id="KW-0472">Membrane</keyword>
<comment type="caution">
    <text evidence="18">Lacks conserved residue(s) required for the propagation of feature annotation.</text>
</comment>
<keyword evidence="10 18" id="KW-1133">Transmembrane helix</keyword>
<feature type="disulfide bond" description="Redox-active" evidence="18">
    <location>
        <begin position="144"/>
        <end position="150"/>
    </location>
</feature>
<keyword evidence="4 18" id="KW-1003">Cell membrane</keyword>
<dbReference type="Proteomes" id="UP001368500">
    <property type="component" value="Unassembled WGS sequence"/>
</dbReference>
<dbReference type="PROSITE" id="PS00194">
    <property type="entry name" value="THIOREDOXIN_1"/>
    <property type="match status" value="1"/>
</dbReference>
<evidence type="ECO:0000256" key="13">
    <source>
        <dbReference type="ARBA" id="ARBA00023136"/>
    </source>
</evidence>
<feature type="chain" id="PRO_5044929727" description="Thiol:disulfide interchange protein DsbD" evidence="18">
    <location>
        <begin position="31"/>
        <end position="693"/>
    </location>
</feature>
<gene>
    <name evidence="18 21" type="primary">dsbD</name>
    <name evidence="21" type="ORF">AACH11_11755</name>
</gene>
<feature type="signal peptide" evidence="18">
    <location>
        <begin position="1"/>
        <end position="30"/>
    </location>
</feature>
<dbReference type="NCBIfam" id="NF001419">
    <property type="entry name" value="PRK00293.1"/>
    <property type="match status" value="1"/>
</dbReference>
<evidence type="ECO:0000256" key="18">
    <source>
        <dbReference type="HAMAP-Rule" id="MF_00399"/>
    </source>
</evidence>
<dbReference type="Pfam" id="PF11412">
    <property type="entry name" value="DsbD_N"/>
    <property type="match status" value="1"/>
</dbReference>
<dbReference type="PANTHER" id="PTHR32234:SF0">
    <property type="entry name" value="THIOL:DISULFIDE INTERCHANGE PROTEIN DSBD"/>
    <property type="match status" value="1"/>
</dbReference>
<dbReference type="InterPro" id="IPR013766">
    <property type="entry name" value="Thioredoxin_domain"/>
</dbReference>